<evidence type="ECO:0000313" key="2">
    <source>
        <dbReference type="Proteomes" id="UP001597497"/>
    </source>
</evidence>
<evidence type="ECO:0008006" key="3">
    <source>
        <dbReference type="Google" id="ProtNLM"/>
    </source>
</evidence>
<organism evidence="1 2">
    <name type="scientific">Marinicrinis sediminis</name>
    <dbReference type="NCBI Taxonomy" id="1652465"/>
    <lineage>
        <taxon>Bacteria</taxon>
        <taxon>Bacillati</taxon>
        <taxon>Bacillota</taxon>
        <taxon>Bacilli</taxon>
        <taxon>Bacillales</taxon>
        <taxon>Paenibacillaceae</taxon>
    </lineage>
</organism>
<protein>
    <recommendedName>
        <fullName evidence="3">Peptidase M3</fullName>
    </recommendedName>
</protein>
<proteinExistence type="predicted"/>
<reference evidence="2" key="1">
    <citation type="journal article" date="2019" name="Int. J. Syst. Evol. Microbiol.">
        <title>The Global Catalogue of Microorganisms (GCM) 10K type strain sequencing project: providing services to taxonomists for standard genome sequencing and annotation.</title>
        <authorList>
            <consortium name="The Broad Institute Genomics Platform"/>
            <consortium name="The Broad Institute Genome Sequencing Center for Infectious Disease"/>
            <person name="Wu L."/>
            <person name="Ma J."/>
        </authorList>
    </citation>
    <scope>NUCLEOTIDE SEQUENCE [LARGE SCALE GENOMIC DNA]</scope>
    <source>
        <strain evidence="2">KCTC 33676</strain>
    </source>
</reference>
<keyword evidence="2" id="KW-1185">Reference proteome</keyword>
<name>A0ABW5RG02_9BACL</name>
<dbReference type="SUPFAM" id="SSF55486">
    <property type="entry name" value="Metalloproteases ('zincins'), catalytic domain"/>
    <property type="match status" value="1"/>
</dbReference>
<comment type="caution">
    <text evidence="1">The sequence shown here is derived from an EMBL/GenBank/DDBJ whole genome shotgun (WGS) entry which is preliminary data.</text>
</comment>
<sequence length="505" mass="58921">MFLRSTDQADSFLSHVNDTLHARHRAMMDSLWKVLTAGNMEDVHRLEALEHEYEHTLQSPFWQQSMEEHSHKHALTASARRQLHVLQLDMDAVTGDTELRRRTAALWNDLNFRISTYRTELDGGHLTKSEVKLLLQTVQNQEKREKLWRAFMKLGQEVEAGLLELRALRNSWARQKGYANFIEWKYVNEEMDPSFIQNLMKSLRTALDSSHNQIKSQWDDLRAAKFGILPSDLRSWHYEDPFLQSASFSPFTERMELSDEIVRLRKWFEARQIPIDTLLDNAQLHPRSGKSEASFCLSIDRDQDVRIACNLTADIHGLTVLLHELGHGLYATSCDPQLPFLLRRPAHTFLSEGTAMLFERICRVDNREWKNERLIKLYGTLAAITFEEKWYANEDIPSNELWWDTIEDIQGVKRPDDWNHPYWAAFPYYTTLPGTYYSYLLGEIAASQFQQSLAAHYTDWTSVEALHELKDAIWKPGASMAWSQLLANSMFRSLDPQPMIDQFQI</sequence>
<accession>A0ABW5RG02</accession>
<gene>
    <name evidence="1" type="ORF">ACFSUC_17450</name>
</gene>
<dbReference type="Proteomes" id="UP001597497">
    <property type="component" value="Unassembled WGS sequence"/>
</dbReference>
<dbReference type="RefSeq" id="WP_379930931.1">
    <property type="nucleotide sequence ID" value="NZ_JBHUMM010000043.1"/>
</dbReference>
<evidence type="ECO:0000313" key="1">
    <source>
        <dbReference type="EMBL" id="MFD2673364.1"/>
    </source>
</evidence>
<dbReference type="EMBL" id="JBHUMM010000043">
    <property type="protein sequence ID" value="MFD2673364.1"/>
    <property type="molecule type" value="Genomic_DNA"/>
</dbReference>
<dbReference type="Gene3D" id="1.10.1370.30">
    <property type="match status" value="2"/>
</dbReference>